<reference evidence="2" key="1">
    <citation type="submission" date="2021-06" db="EMBL/GenBank/DDBJ databases">
        <title>Parelaphostrongylus tenuis whole genome reference sequence.</title>
        <authorList>
            <person name="Garwood T.J."/>
            <person name="Larsen P.A."/>
            <person name="Fountain-Jones N.M."/>
            <person name="Garbe J.R."/>
            <person name="Macchietto M.G."/>
            <person name="Kania S.A."/>
            <person name="Gerhold R.W."/>
            <person name="Richards J.E."/>
            <person name="Wolf T.M."/>
        </authorList>
    </citation>
    <scope>NUCLEOTIDE SEQUENCE</scope>
    <source>
        <strain evidence="2">MNPRO001-30</strain>
        <tissue evidence="2">Meninges</tissue>
    </source>
</reference>
<gene>
    <name evidence="2" type="ORF">KIN20_001538</name>
</gene>
<feature type="compositionally biased region" description="Basic and acidic residues" evidence="1">
    <location>
        <begin position="61"/>
        <end position="78"/>
    </location>
</feature>
<accession>A0AAD5LX43</accession>
<organism evidence="2 3">
    <name type="scientific">Parelaphostrongylus tenuis</name>
    <name type="common">Meningeal worm</name>
    <dbReference type="NCBI Taxonomy" id="148309"/>
    <lineage>
        <taxon>Eukaryota</taxon>
        <taxon>Metazoa</taxon>
        <taxon>Ecdysozoa</taxon>
        <taxon>Nematoda</taxon>
        <taxon>Chromadorea</taxon>
        <taxon>Rhabditida</taxon>
        <taxon>Rhabditina</taxon>
        <taxon>Rhabditomorpha</taxon>
        <taxon>Strongyloidea</taxon>
        <taxon>Metastrongylidae</taxon>
        <taxon>Parelaphostrongylus</taxon>
    </lineage>
</organism>
<dbReference type="EMBL" id="JAHQIW010000203">
    <property type="protein sequence ID" value="KAJ1346658.1"/>
    <property type="molecule type" value="Genomic_DNA"/>
</dbReference>
<proteinExistence type="predicted"/>
<protein>
    <submittedName>
        <fullName evidence="2">Uncharacterized protein</fullName>
    </submittedName>
</protein>
<name>A0AAD5LX43_PARTN</name>
<evidence type="ECO:0000313" key="3">
    <source>
        <dbReference type="Proteomes" id="UP001196413"/>
    </source>
</evidence>
<comment type="caution">
    <text evidence="2">The sequence shown here is derived from an EMBL/GenBank/DDBJ whole genome shotgun (WGS) entry which is preliminary data.</text>
</comment>
<feature type="region of interest" description="Disordered" evidence="1">
    <location>
        <begin position="1"/>
        <end position="128"/>
    </location>
</feature>
<feature type="compositionally biased region" description="Polar residues" evidence="1">
    <location>
        <begin position="35"/>
        <end position="59"/>
    </location>
</feature>
<dbReference type="Proteomes" id="UP001196413">
    <property type="component" value="Unassembled WGS sequence"/>
</dbReference>
<sequence length="297" mass="33457">MAERDERTPVSNSPSAYNDEVPLTPLVCRDRERQPTTSRDLWSSYRSSLRDSVQTTAGSAQKEHHDRGCDRASRRPADRSPQWKSRQDALLLENPSPPLTPRRIARSPRGTPLRSPYHSPHHSPDHSQYDLSGSNYGWRSLTCSTPIRLPPHPYFQVGNGDQFASRTTTSLSTVGLGAFPQHALLPTYRGFLPFLYPRCPYQPYAVPPTIQAAAGQLHDAPPTTQASVGQFHAVPPTTQAAAGQFYYPLQLFWQWEERDPREPFLFLQVSGKRVRERSDHHVAEILIRSNSDVNGRG</sequence>
<keyword evidence="3" id="KW-1185">Reference proteome</keyword>
<dbReference type="AlphaFoldDB" id="A0AAD5LX43"/>
<evidence type="ECO:0000256" key="1">
    <source>
        <dbReference type="SAM" id="MobiDB-lite"/>
    </source>
</evidence>
<evidence type="ECO:0000313" key="2">
    <source>
        <dbReference type="EMBL" id="KAJ1346658.1"/>
    </source>
</evidence>